<accession>A0A5B6WR91</accession>
<keyword evidence="2" id="KW-1185">Reference proteome</keyword>
<dbReference type="SUPFAM" id="SSF56672">
    <property type="entry name" value="DNA/RNA polymerases"/>
    <property type="match status" value="1"/>
</dbReference>
<sequence length="174" mass="19972">MLDQNLTRRSTSPFSSPVLLIKKKDGTWRFCVDYKALNAVTIKDKFPILTADELFDELGNAHRSWQNHLEHVRQVLLRLQETGFGLAIDLAKIEAIHDWLTPTTLREVRSFLGIAVYYRRFIKGFTSIAALISDLLRKDQPFEWTLAAQKALKHLKTCLCSAPVLGLPQFDKEF</sequence>
<gene>
    <name evidence="1" type="ORF">EPI10_005585</name>
</gene>
<dbReference type="AlphaFoldDB" id="A0A5B6WR91"/>
<organism evidence="1 2">
    <name type="scientific">Gossypium australe</name>
    <dbReference type="NCBI Taxonomy" id="47621"/>
    <lineage>
        <taxon>Eukaryota</taxon>
        <taxon>Viridiplantae</taxon>
        <taxon>Streptophyta</taxon>
        <taxon>Embryophyta</taxon>
        <taxon>Tracheophyta</taxon>
        <taxon>Spermatophyta</taxon>
        <taxon>Magnoliopsida</taxon>
        <taxon>eudicotyledons</taxon>
        <taxon>Gunneridae</taxon>
        <taxon>Pentapetalae</taxon>
        <taxon>rosids</taxon>
        <taxon>malvids</taxon>
        <taxon>Malvales</taxon>
        <taxon>Malvaceae</taxon>
        <taxon>Malvoideae</taxon>
        <taxon>Gossypium</taxon>
    </lineage>
</organism>
<reference evidence="2" key="1">
    <citation type="journal article" date="2019" name="Plant Biotechnol. J.">
        <title>Genome sequencing of the Australian wild diploid species Gossypium australe highlights disease resistance and delayed gland morphogenesis.</title>
        <authorList>
            <person name="Cai Y."/>
            <person name="Cai X."/>
            <person name="Wang Q."/>
            <person name="Wang P."/>
            <person name="Zhang Y."/>
            <person name="Cai C."/>
            <person name="Xu Y."/>
            <person name="Wang K."/>
            <person name="Zhou Z."/>
            <person name="Wang C."/>
            <person name="Geng S."/>
            <person name="Li B."/>
            <person name="Dong Q."/>
            <person name="Hou Y."/>
            <person name="Wang H."/>
            <person name="Ai P."/>
            <person name="Liu Z."/>
            <person name="Yi F."/>
            <person name="Sun M."/>
            <person name="An G."/>
            <person name="Cheng J."/>
            <person name="Zhang Y."/>
            <person name="Shi Q."/>
            <person name="Xie Y."/>
            <person name="Shi X."/>
            <person name="Chang Y."/>
            <person name="Huang F."/>
            <person name="Chen Y."/>
            <person name="Hong S."/>
            <person name="Mi L."/>
            <person name="Sun Q."/>
            <person name="Zhang L."/>
            <person name="Zhou B."/>
            <person name="Peng R."/>
            <person name="Zhang X."/>
            <person name="Liu F."/>
        </authorList>
    </citation>
    <scope>NUCLEOTIDE SEQUENCE [LARGE SCALE GENOMIC DNA]</scope>
    <source>
        <strain evidence="2">cv. PA1801</strain>
    </source>
</reference>
<dbReference type="FunFam" id="3.30.70.270:FF:000020">
    <property type="entry name" value="Transposon Tf2-6 polyprotein-like Protein"/>
    <property type="match status" value="1"/>
</dbReference>
<dbReference type="Gene3D" id="3.10.10.10">
    <property type="entry name" value="HIV Type 1 Reverse Transcriptase, subunit A, domain 1"/>
    <property type="match status" value="1"/>
</dbReference>
<dbReference type="InterPro" id="IPR043502">
    <property type="entry name" value="DNA/RNA_pol_sf"/>
</dbReference>
<proteinExistence type="predicted"/>
<evidence type="ECO:0000313" key="1">
    <source>
        <dbReference type="EMBL" id="KAA3483407.1"/>
    </source>
</evidence>
<comment type="caution">
    <text evidence="1">The sequence shown here is derived from an EMBL/GenBank/DDBJ whole genome shotgun (WGS) entry which is preliminary data.</text>
</comment>
<evidence type="ECO:0000313" key="2">
    <source>
        <dbReference type="Proteomes" id="UP000325315"/>
    </source>
</evidence>
<dbReference type="Proteomes" id="UP000325315">
    <property type="component" value="Unassembled WGS sequence"/>
</dbReference>
<dbReference type="EMBL" id="SMMG02000002">
    <property type="protein sequence ID" value="KAA3483407.1"/>
    <property type="molecule type" value="Genomic_DNA"/>
</dbReference>
<dbReference type="PANTHER" id="PTHR33064">
    <property type="entry name" value="POL PROTEIN"/>
    <property type="match status" value="1"/>
</dbReference>
<dbReference type="InterPro" id="IPR043128">
    <property type="entry name" value="Rev_trsase/Diguanyl_cyclase"/>
</dbReference>
<dbReference type="PANTHER" id="PTHR33064:SF37">
    <property type="entry name" value="RIBONUCLEASE H"/>
    <property type="match status" value="1"/>
</dbReference>
<dbReference type="InterPro" id="IPR051320">
    <property type="entry name" value="Viral_Replic_Matur_Polypro"/>
</dbReference>
<dbReference type="OrthoDB" id="415724at2759"/>
<name>A0A5B6WR91_9ROSI</name>
<protein>
    <submittedName>
        <fullName evidence="1">Retrotransposable element Tf2</fullName>
    </submittedName>
</protein>
<dbReference type="Gene3D" id="3.30.70.270">
    <property type="match status" value="2"/>
</dbReference>